<evidence type="ECO:0000256" key="7">
    <source>
        <dbReference type="PROSITE-ProRule" id="PRU01360"/>
    </source>
</evidence>
<comment type="similarity">
    <text evidence="7">Belongs to the TonB-dependent receptor family.</text>
</comment>
<feature type="domain" description="TonB-dependent receptor plug" evidence="8">
    <location>
        <begin position="133"/>
        <end position="242"/>
    </location>
</feature>
<keyword evidence="10" id="KW-1185">Reference proteome</keyword>
<dbReference type="InterPro" id="IPR023997">
    <property type="entry name" value="TonB-dep_OMP_SusC/RagA_CS"/>
</dbReference>
<evidence type="ECO:0000256" key="3">
    <source>
        <dbReference type="ARBA" id="ARBA00022452"/>
    </source>
</evidence>
<organism evidence="9 10">
    <name type="scientific">Leeuwenhoekiella nanhaiensis</name>
    <dbReference type="NCBI Taxonomy" id="1655491"/>
    <lineage>
        <taxon>Bacteria</taxon>
        <taxon>Pseudomonadati</taxon>
        <taxon>Bacteroidota</taxon>
        <taxon>Flavobacteriia</taxon>
        <taxon>Flavobacteriales</taxon>
        <taxon>Flavobacteriaceae</taxon>
        <taxon>Leeuwenhoekiella</taxon>
    </lineage>
</organism>
<proteinExistence type="inferred from homology"/>
<reference evidence="9 10" key="1">
    <citation type="submission" date="2017-08" db="EMBL/GenBank/DDBJ databases">
        <title>The whole genome shortgun sequences of strain Leeuwenhoekiella nanhaiensis G18 from the South China Sea.</title>
        <authorList>
            <person name="Liu Q."/>
        </authorList>
    </citation>
    <scope>NUCLEOTIDE SEQUENCE [LARGE SCALE GENOMIC DNA]</scope>
    <source>
        <strain evidence="9 10">G18</strain>
    </source>
</reference>
<keyword evidence="2 7" id="KW-0813">Transport</keyword>
<dbReference type="Pfam" id="PF07715">
    <property type="entry name" value="Plug"/>
    <property type="match status" value="1"/>
</dbReference>
<keyword evidence="3 7" id="KW-1134">Transmembrane beta strand</keyword>
<dbReference type="AlphaFoldDB" id="A0A2G1VPW0"/>
<dbReference type="EMBL" id="NQXA01000011">
    <property type="protein sequence ID" value="PHQ28807.1"/>
    <property type="molecule type" value="Genomic_DNA"/>
</dbReference>
<comment type="subcellular location">
    <subcellularLocation>
        <location evidence="1 7">Cell outer membrane</location>
        <topology evidence="1 7">Multi-pass membrane protein</topology>
    </subcellularLocation>
</comment>
<evidence type="ECO:0000313" key="10">
    <source>
        <dbReference type="Proteomes" id="UP000229433"/>
    </source>
</evidence>
<keyword evidence="4 7" id="KW-0812">Transmembrane</keyword>
<comment type="caution">
    <text evidence="9">The sequence shown here is derived from an EMBL/GenBank/DDBJ whole genome shotgun (WGS) entry which is preliminary data.</text>
</comment>
<dbReference type="GO" id="GO:0009279">
    <property type="term" value="C:cell outer membrane"/>
    <property type="evidence" value="ECO:0007669"/>
    <property type="project" value="UniProtKB-SubCell"/>
</dbReference>
<keyword evidence="6 7" id="KW-0998">Cell outer membrane</keyword>
<keyword evidence="5 7" id="KW-0472">Membrane</keyword>
<dbReference type="InterPro" id="IPR012910">
    <property type="entry name" value="Plug_dom"/>
</dbReference>
<evidence type="ECO:0000256" key="1">
    <source>
        <dbReference type="ARBA" id="ARBA00004571"/>
    </source>
</evidence>
<dbReference type="SUPFAM" id="SSF49464">
    <property type="entry name" value="Carboxypeptidase regulatory domain-like"/>
    <property type="match status" value="1"/>
</dbReference>
<dbReference type="Pfam" id="PF13715">
    <property type="entry name" value="CarbopepD_reg_2"/>
    <property type="match status" value="1"/>
</dbReference>
<dbReference type="SUPFAM" id="SSF56935">
    <property type="entry name" value="Porins"/>
    <property type="match status" value="1"/>
</dbReference>
<evidence type="ECO:0000259" key="8">
    <source>
        <dbReference type="Pfam" id="PF07715"/>
    </source>
</evidence>
<evidence type="ECO:0000256" key="2">
    <source>
        <dbReference type="ARBA" id="ARBA00022448"/>
    </source>
</evidence>
<dbReference type="NCBIfam" id="TIGR04057">
    <property type="entry name" value="SusC_RagA_signa"/>
    <property type="match status" value="1"/>
</dbReference>
<dbReference type="Proteomes" id="UP000229433">
    <property type="component" value="Unassembled WGS sequence"/>
</dbReference>
<dbReference type="PROSITE" id="PS52016">
    <property type="entry name" value="TONB_DEPENDENT_REC_3"/>
    <property type="match status" value="1"/>
</dbReference>
<dbReference type="InterPro" id="IPR039426">
    <property type="entry name" value="TonB-dep_rcpt-like"/>
</dbReference>
<name>A0A2G1VPW0_9FLAO</name>
<dbReference type="FunFam" id="2.170.130.10:FF:000003">
    <property type="entry name" value="SusC/RagA family TonB-linked outer membrane protein"/>
    <property type="match status" value="1"/>
</dbReference>
<dbReference type="InterPro" id="IPR036942">
    <property type="entry name" value="Beta-barrel_TonB_sf"/>
</dbReference>
<protein>
    <recommendedName>
        <fullName evidence="8">TonB-dependent receptor plug domain-containing protein</fullName>
    </recommendedName>
</protein>
<evidence type="ECO:0000256" key="5">
    <source>
        <dbReference type="ARBA" id="ARBA00023136"/>
    </source>
</evidence>
<dbReference type="NCBIfam" id="TIGR04056">
    <property type="entry name" value="OMP_RagA_SusC"/>
    <property type="match status" value="1"/>
</dbReference>
<dbReference type="Gene3D" id="2.60.40.1120">
    <property type="entry name" value="Carboxypeptidase-like, regulatory domain"/>
    <property type="match status" value="1"/>
</dbReference>
<dbReference type="InterPro" id="IPR008969">
    <property type="entry name" value="CarboxyPept-like_regulatory"/>
</dbReference>
<evidence type="ECO:0000256" key="6">
    <source>
        <dbReference type="ARBA" id="ARBA00023237"/>
    </source>
</evidence>
<dbReference type="InterPro" id="IPR023996">
    <property type="entry name" value="TonB-dep_OMP_SusC/RagA"/>
</dbReference>
<accession>A0A2G1VPW0</accession>
<evidence type="ECO:0000256" key="4">
    <source>
        <dbReference type="ARBA" id="ARBA00022692"/>
    </source>
</evidence>
<dbReference type="InterPro" id="IPR037066">
    <property type="entry name" value="Plug_dom_sf"/>
</dbReference>
<gene>
    <name evidence="9" type="ORF">CJ305_13395</name>
</gene>
<evidence type="ECO:0000313" key="9">
    <source>
        <dbReference type="EMBL" id="PHQ28807.1"/>
    </source>
</evidence>
<dbReference type="Gene3D" id="2.170.130.10">
    <property type="entry name" value="TonB-dependent receptor, plug domain"/>
    <property type="match status" value="1"/>
</dbReference>
<dbReference type="Gene3D" id="2.40.170.20">
    <property type="entry name" value="TonB-dependent receptor, beta-barrel domain"/>
    <property type="match status" value="1"/>
</dbReference>
<sequence>MLMKSRKITKDRVVSTKFLFLILLGFLGVPNLSQAIAQEQLRVTGTITSEEDGMPLPGVTIIDTNNTTNGVSTDFDGNYEITVPSNTSLTISYVGFQTKTIKVSGRNVINVTLSTDVAALDEVVVVGYGTQKKVNLTGAVETVTFDEAVNQPVTQSGQLLYGRFSGVQLTQTSGNPGADASSINIRGIGTFGNNTPLIVIDNIQYDNLAAFNNLNPSDIASVTVLKDASAAAIYGARGANGVILVTTKRGKADTFEIRYNGYYGIQEATVKPEFLGSLDYATLMNEKYRNQDGPGFLPRYTDEQLEAIRTRSLPDQFSETNWADVVLTSAPVMNHNFSFSGGSEKTTYRVSFGYLGQEAIVRSKFRSDRYNLSLNINSKMKEWFSISSVTNAFWRHNEGPTGGQNAFDGDNGIIYSFQRSAPTIPLYYSNGEYGVVDGAYLNTNNSFLTQNPLRRGFLGNNESDNINISERIGLTFQFTENLSFETSGSANIIYGLSSDFAPRQIVNDWEGNVVINNELNNLNNSTNFEYRLLNENILRYEKTFNEVHNFGALLGHSVSYYKDDGFSGQLSGFPTDNLEEFNAGGVVDPAVSGSALEEVYQSFFGRVNYNYKGKYLAEFNLRRDASSKFGRDYRYGTFPSGSVGWRVSEEAFMEDVDFISNLKLRGSWGISGNDRIGNYIFSQTYNPGIDYVLGNDNTVVGVAITSLANPSIRWEETEQYDIGIDLGLFNNRLEIVSDYFKRNSTDILYGNFPIPNTLGITNLAAQNAASMVSEGIELNLNYRNNIGGVKFSVGGNLTKFLNNEVTGLGDGGEETITNINIIRVGEPFRAYYGYQAIGVFQSLEEIADAPVQFNNALTGPGDLRYADISGPDGVPDGVVDANDRTIIGNPNPDLLINFNGSVEFGGFDFNFLFQGVSGVDRLLQGNGNLPIEDNRSNVLTYWLGRWTPENPSANLPRVGGQNNGIVSSFYIQDVSYLRLKNIELGYSLPRSLTERILVDDLRFFVGGQNLLTFTGLEYFDPEGANGAQSNRNAPLYKTFTFGVNLKL</sequence>
<dbReference type="OrthoDB" id="9768177at2"/>